<keyword evidence="1" id="KW-0732">Signal</keyword>
<accession>A0A4V2Q7Z0</accession>
<dbReference type="OrthoDB" id="1674256at2"/>
<keyword evidence="3" id="KW-1185">Reference proteome</keyword>
<feature type="signal peptide" evidence="1">
    <location>
        <begin position="1"/>
        <end position="22"/>
    </location>
</feature>
<dbReference type="AlphaFoldDB" id="A0A4V2Q7Z0"/>
<evidence type="ECO:0000256" key="1">
    <source>
        <dbReference type="SAM" id="SignalP"/>
    </source>
</evidence>
<name>A0A4V2Q7Z0_9FIRM</name>
<proteinExistence type="predicted"/>
<protein>
    <submittedName>
        <fullName evidence="2">Uncharacterized protein</fullName>
    </submittedName>
</protein>
<reference evidence="2 3" key="1">
    <citation type="submission" date="2019-03" db="EMBL/GenBank/DDBJ databases">
        <title>Genomic Encyclopedia of Type Strains, Phase IV (KMG-IV): sequencing the most valuable type-strain genomes for metagenomic binning, comparative biology and taxonomic classification.</title>
        <authorList>
            <person name="Goeker M."/>
        </authorList>
    </citation>
    <scope>NUCLEOTIDE SEQUENCE [LARGE SCALE GENOMIC DNA]</scope>
    <source>
        <strain evidence="2 3">DSM 15969</strain>
    </source>
</reference>
<evidence type="ECO:0000313" key="3">
    <source>
        <dbReference type="Proteomes" id="UP000295063"/>
    </source>
</evidence>
<comment type="caution">
    <text evidence="2">The sequence shown here is derived from an EMBL/GenBank/DDBJ whole genome shotgun (WGS) entry which is preliminary data.</text>
</comment>
<sequence>MTRKVTVTVFTVITLVAVPVLASPQTIMSAGAEGVYDEKSANPDVVFGRQPLIVGEGMFFDMNGMKSIYMGANKSRFHAIGFVSQPKQESSKLDSISLDIGTTVLGVNVGVGYVKVNDIEDSKYWSFNAGTKIAEHITLSGSYMKNDKSTADGYLVQATFGNIAQKGDINYAVSYRDVEEQAVNTNWTTTEAYANSKGFRAIANYRVTENGTLSLYRDFTTRHDDETIKPNQIRAEFNVIF</sequence>
<gene>
    <name evidence="2" type="ORF">EV210_11696</name>
</gene>
<dbReference type="RefSeq" id="WP_132083024.1">
    <property type="nucleotide sequence ID" value="NZ_DAMAKO010000016.1"/>
</dbReference>
<dbReference type="EMBL" id="SLUI01000016">
    <property type="protein sequence ID" value="TCL33994.1"/>
    <property type="molecule type" value="Genomic_DNA"/>
</dbReference>
<feature type="chain" id="PRO_5020602753" evidence="1">
    <location>
        <begin position="23"/>
        <end position="241"/>
    </location>
</feature>
<organism evidence="2 3">
    <name type="scientific">Anaerospora hongkongensis</name>
    <dbReference type="NCBI Taxonomy" id="244830"/>
    <lineage>
        <taxon>Bacteria</taxon>
        <taxon>Bacillati</taxon>
        <taxon>Bacillota</taxon>
        <taxon>Negativicutes</taxon>
        <taxon>Selenomonadales</taxon>
        <taxon>Sporomusaceae</taxon>
        <taxon>Anaerospora</taxon>
    </lineage>
</organism>
<dbReference type="Proteomes" id="UP000295063">
    <property type="component" value="Unassembled WGS sequence"/>
</dbReference>
<evidence type="ECO:0000313" key="2">
    <source>
        <dbReference type="EMBL" id="TCL33994.1"/>
    </source>
</evidence>
<dbReference type="SUPFAM" id="SSF56935">
    <property type="entry name" value="Porins"/>
    <property type="match status" value="1"/>
</dbReference>